<reference evidence="7" key="3">
    <citation type="submission" date="2023-05" db="EMBL/GenBank/DDBJ databases">
        <authorList>
            <person name="Smith C.H."/>
        </authorList>
    </citation>
    <scope>NUCLEOTIDE SEQUENCE</scope>
    <source>
        <strain evidence="7">CHS0354</strain>
        <tissue evidence="7">Mantle</tissue>
    </source>
</reference>
<proteinExistence type="inferred from homology"/>
<evidence type="ECO:0000256" key="4">
    <source>
        <dbReference type="ARBA" id="ARBA00023034"/>
    </source>
</evidence>
<evidence type="ECO:0000256" key="3">
    <source>
        <dbReference type="ARBA" id="ARBA00022475"/>
    </source>
</evidence>
<dbReference type="PANTHER" id="PTHR10844">
    <property type="entry name" value="CAVEOLIN"/>
    <property type="match status" value="1"/>
</dbReference>
<evidence type="ECO:0000313" key="8">
    <source>
        <dbReference type="Proteomes" id="UP001195483"/>
    </source>
</evidence>
<evidence type="ECO:0000256" key="5">
    <source>
        <dbReference type="ARBA" id="ARBA00023136"/>
    </source>
</evidence>
<reference evidence="7" key="1">
    <citation type="journal article" date="2021" name="Genome Biol. Evol.">
        <title>A High-Quality Reference Genome for a Parasitic Bivalve with Doubly Uniparental Inheritance (Bivalvia: Unionida).</title>
        <authorList>
            <person name="Smith C.H."/>
        </authorList>
    </citation>
    <scope>NUCLEOTIDE SEQUENCE</scope>
    <source>
        <strain evidence="7">CHS0354</strain>
    </source>
</reference>
<evidence type="ECO:0000256" key="6">
    <source>
        <dbReference type="RuleBase" id="RU000680"/>
    </source>
</evidence>
<evidence type="ECO:0000313" key="7">
    <source>
        <dbReference type="EMBL" id="KAK3585893.1"/>
    </source>
</evidence>
<name>A0AAE0S6G4_9BIVA</name>
<organism evidence="7 8">
    <name type="scientific">Potamilus streckersoni</name>
    <dbReference type="NCBI Taxonomy" id="2493646"/>
    <lineage>
        <taxon>Eukaryota</taxon>
        <taxon>Metazoa</taxon>
        <taxon>Spiralia</taxon>
        <taxon>Lophotrochozoa</taxon>
        <taxon>Mollusca</taxon>
        <taxon>Bivalvia</taxon>
        <taxon>Autobranchia</taxon>
        <taxon>Heteroconchia</taxon>
        <taxon>Palaeoheterodonta</taxon>
        <taxon>Unionida</taxon>
        <taxon>Unionoidea</taxon>
        <taxon>Unionidae</taxon>
        <taxon>Ambleminae</taxon>
        <taxon>Lampsilini</taxon>
        <taxon>Potamilus</taxon>
    </lineage>
</organism>
<dbReference type="InterPro" id="IPR001612">
    <property type="entry name" value="Caveolin"/>
</dbReference>
<accession>A0AAE0S6G4</accession>
<keyword evidence="8" id="KW-1185">Reference proteome</keyword>
<dbReference type="GO" id="GO:0070836">
    <property type="term" value="P:caveola assembly"/>
    <property type="evidence" value="ECO:0007669"/>
    <property type="project" value="InterPro"/>
</dbReference>
<keyword evidence="5 6" id="KW-0472">Membrane</keyword>
<evidence type="ECO:0000256" key="1">
    <source>
        <dbReference type="ARBA" id="ARBA00004202"/>
    </source>
</evidence>
<comment type="caution">
    <text evidence="7">The sequence shown here is derived from an EMBL/GenBank/DDBJ whole genome shotgun (WGS) entry which is preliminary data.</text>
</comment>
<dbReference type="AlphaFoldDB" id="A0AAE0S6G4"/>
<dbReference type="Pfam" id="PF01146">
    <property type="entry name" value="Caveolin"/>
    <property type="match status" value="1"/>
</dbReference>
<dbReference type="GO" id="GO:0005901">
    <property type="term" value="C:caveola"/>
    <property type="evidence" value="ECO:0007669"/>
    <property type="project" value="UniProtKB-SubCell"/>
</dbReference>
<sequence>MDLDMEDRDPNDLNSHIRVNFEDCIAEPEGVRSIDCVWRNSYRCFSCGKNCMYQFLTTLCGICIALFWGCDFACTAFDHVWCLTPYLRKYAICVGFLQKCFGTLVNCFLAPICEACGMCFSKIQVANK</sequence>
<comment type="function">
    <text evidence="6">May act as a scaffolding protein within caveolar membranes. Interacts directly with G-protein alpha subunits and can functionally regulate their activity.</text>
</comment>
<dbReference type="Proteomes" id="UP001195483">
    <property type="component" value="Unassembled WGS sequence"/>
</dbReference>
<keyword evidence="4 6" id="KW-0333">Golgi apparatus</keyword>
<protein>
    <recommendedName>
        <fullName evidence="6">Caveolin</fullName>
    </recommendedName>
</protein>
<comment type="similarity">
    <text evidence="2 6">Belongs to the caveolin family.</text>
</comment>
<comment type="subcellular location">
    <subcellularLocation>
        <location evidence="1 6">Cell membrane</location>
        <topology evidence="1 6">Peripheral membrane protein</topology>
    </subcellularLocation>
    <subcellularLocation>
        <location evidence="6">Golgi apparatus membrane</location>
        <topology evidence="6">Peripheral membrane protein</topology>
    </subcellularLocation>
    <subcellularLocation>
        <location evidence="6">Membrane</location>
        <location evidence="6">Caveola</location>
        <topology evidence="6">Peripheral membrane protein</topology>
    </subcellularLocation>
</comment>
<reference evidence="7" key="2">
    <citation type="journal article" date="2021" name="Genome Biol. Evol.">
        <title>Developing a high-quality reference genome for a parasitic bivalve with doubly uniparental inheritance (Bivalvia: Unionida).</title>
        <authorList>
            <person name="Smith C.H."/>
        </authorList>
    </citation>
    <scope>NUCLEOTIDE SEQUENCE</scope>
    <source>
        <strain evidence="7">CHS0354</strain>
        <tissue evidence="7">Mantle</tissue>
    </source>
</reference>
<dbReference type="PANTHER" id="PTHR10844:SF19">
    <property type="entry name" value="CAVEOLIN-2"/>
    <property type="match status" value="1"/>
</dbReference>
<dbReference type="GO" id="GO:0000139">
    <property type="term" value="C:Golgi membrane"/>
    <property type="evidence" value="ECO:0007669"/>
    <property type="project" value="UniProtKB-SubCell"/>
</dbReference>
<keyword evidence="3 6" id="KW-1003">Cell membrane</keyword>
<evidence type="ECO:0000256" key="2">
    <source>
        <dbReference type="ARBA" id="ARBA00010988"/>
    </source>
</evidence>
<dbReference type="GO" id="GO:0060090">
    <property type="term" value="F:molecular adaptor activity"/>
    <property type="evidence" value="ECO:0007669"/>
    <property type="project" value="TreeGrafter"/>
</dbReference>
<gene>
    <name evidence="7" type="ORF">CHS0354_038429</name>
</gene>
<dbReference type="EMBL" id="JAEAOA010002240">
    <property type="protein sequence ID" value="KAK3585893.1"/>
    <property type="molecule type" value="Genomic_DNA"/>
</dbReference>